<dbReference type="KEGG" id="fgi:OP10G_0536"/>
<evidence type="ECO:0000256" key="1">
    <source>
        <dbReference type="ARBA" id="ARBA00009820"/>
    </source>
</evidence>
<gene>
    <name evidence="3" type="ORF">OP10G_0536</name>
</gene>
<evidence type="ECO:0000313" key="4">
    <source>
        <dbReference type="Proteomes" id="UP000027982"/>
    </source>
</evidence>
<evidence type="ECO:0000256" key="2">
    <source>
        <dbReference type="SAM" id="SignalP"/>
    </source>
</evidence>
<dbReference type="eggNOG" id="COG0823">
    <property type="taxonomic scope" value="Bacteria"/>
</dbReference>
<dbReference type="SUPFAM" id="SSF82171">
    <property type="entry name" value="DPP6 N-terminal domain-like"/>
    <property type="match status" value="1"/>
</dbReference>
<dbReference type="Pfam" id="PF07676">
    <property type="entry name" value="PD40"/>
    <property type="match status" value="3"/>
</dbReference>
<dbReference type="HOGENOM" id="CLU_386234_0_0_0"/>
<dbReference type="Gene3D" id="2.120.10.30">
    <property type="entry name" value="TolB, C-terminal domain"/>
    <property type="match status" value="2"/>
</dbReference>
<protein>
    <submittedName>
        <fullName evidence="3">WD40 domain-containing protein</fullName>
    </submittedName>
</protein>
<organism evidence="3 4">
    <name type="scientific">Fimbriimonas ginsengisoli Gsoil 348</name>
    <dbReference type="NCBI Taxonomy" id="661478"/>
    <lineage>
        <taxon>Bacteria</taxon>
        <taxon>Bacillati</taxon>
        <taxon>Armatimonadota</taxon>
        <taxon>Fimbriimonadia</taxon>
        <taxon>Fimbriimonadales</taxon>
        <taxon>Fimbriimonadaceae</taxon>
        <taxon>Fimbriimonas</taxon>
    </lineage>
</organism>
<feature type="signal peptide" evidence="2">
    <location>
        <begin position="1"/>
        <end position="21"/>
    </location>
</feature>
<dbReference type="InterPro" id="IPR011659">
    <property type="entry name" value="WD40"/>
</dbReference>
<dbReference type="PANTHER" id="PTHR36842:SF2">
    <property type="entry name" value="SLR0505 PROTEIN"/>
    <property type="match status" value="1"/>
</dbReference>
<evidence type="ECO:0000313" key="3">
    <source>
        <dbReference type="EMBL" id="AIE83904.1"/>
    </source>
</evidence>
<dbReference type="OrthoDB" id="5240813at2"/>
<sequence>MSRFRLFTIPFLVLCAVASRAQSLSNIVFEPPSVSPGQSATGYIYMTSNAPTGGVTVTLSVDKAGFTVPASVTIAAGTSTKAFPMTTTTAATGTATITATGGGVTRKILFTALSAGVTQYFERYSVSSSGGQGTLSSGEPAKFLDGDSRKISADGRFVVFSSNAPNLVAKDSNQKMDVFLRDRLYGTTVKVSQRPNGTESDGNSYQPCISADGNWVAFVSEASSLIAANTTTYAKVILWRRINGQLTLASCAPGGSQANKASYQPSISADGHYVAYMSYASDIKPGDTNGVGDIYVYDRVALTNTRASAGDFGEADSESLYPSISSDGRYVAFESNASNLVANDLNGSDDIFVRDMVANTTERVSVTTSGLELDGFSFCPSISNDGNVVTFATYGRNPDLGLGGSSDRPGSALLVRDRQAAVTTVIALPQTTSDYIEPTISGNGRFISFLQYNYTTGTLGTGYIFDRTLGNQVSNFPTTAWDVSFNTDGSRIVFTDFTRNLVPGDTNGKDDVFTTDALAQRPVSIDFVNASDGPTILGGDSATLQVTLRQPAKAGGEKVFLTGGNTFGSFPASVTVPAGAMTATFVFTAAPDAYGGFVPVTCTAAGKSTTLTIETVGSKMTLDTPTVPSGTATVTGRIRLARAPNTQLTYTLSKQGGGPVGITLPASVLVSPGETVKTFDITIGGGSGQSGWTIKAVCSQNFGESIMYAILTITP</sequence>
<dbReference type="Proteomes" id="UP000027982">
    <property type="component" value="Chromosome"/>
</dbReference>
<dbReference type="RefSeq" id="WP_025227439.1">
    <property type="nucleotide sequence ID" value="NZ_CP007139.1"/>
</dbReference>
<feature type="chain" id="PRO_5001654182" evidence="2">
    <location>
        <begin position="22"/>
        <end position="715"/>
    </location>
</feature>
<dbReference type="PANTHER" id="PTHR36842">
    <property type="entry name" value="PROTEIN TOLB HOMOLOG"/>
    <property type="match status" value="1"/>
</dbReference>
<dbReference type="SUPFAM" id="SSF50993">
    <property type="entry name" value="Peptidase/esterase 'gauge' domain"/>
    <property type="match status" value="1"/>
</dbReference>
<reference evidence="3 4" key="1">
    <citation type="journal article" date="2014" name="PLoS ONE">
        <title>The first complete genome sequence of the class fimbriimonadia in the phylum armatimonadetes.</title>
        <authorList>
            <person name="Hu Z.Y."/>
            <person name="Wang Y.Z."/>
            <person name="Im W.T."/>
            <person name="Wang S.Y."/>
            <person name="Zhao G.P."/>
            <person name="Zheng H.J."/>
            <person name="Quan Z.X."/>
        </authorList>
    </citation>
    <scope>NUCLEOTIDE SEQUENCE [LARGE SCALE GENOMIC DNA]</scope>
    <source>
        <strain evidence="3">Gsoil 348</strain>
    </source>
</reference>
<name>A0A068NQM5_FIMGI</name>
<accession>A0A068NQM5</accession>
<dbReference type="EMBL" id="CP007139">
    <property type="protein sequence ID" value="AIE83904.1"/>
    <property type="molecule type" value="Genomic_DNA"/>
</dbReference>
<keyword evidence="2" id="KW-0732">Signal</keyword>
<keyword evidence="4" id="KW-1185">Reference proteome</keyword>
<comment type="similarity">
    <text evidence="1">Belongs to the TolB family.</text>
</comment>
<dbReference type="InterPro" id="IPR011042">
    <property type="entry name" value="6-blade_b-propeller_TolB-like"/>
</dbReference>
<dbReference type="AlphaFoldDB" id="A0A068NQM5"/>
<proteinExistence type="inferred from homology"/>
<dbReference type="STRING" id="661478.OP10G_0536"/>